<dbReference type="SMART" id="SM00886">
    <property type="entry name" value="Dabb"/>
    <property type="match status" value="1"/>
</dbReference>
<evidence type="ECO:0000313" key="2">
    <source>
        <dbReference type="EMBL" id="GGC28054.1"/>
    </source>
</evidence>
<organism evidence="2 3">
    <name type="scientific">Asaia siamensis</name>
    <dbReference type="NCBI Taxonomy" id="110479"/>
    <lineage>
        <taxon>Bacteria</taxon>
        <taxon>Pseudomonadati</taxon>
        <taxon>Pseudomonadota</taxon>
        <taxon>Alphaproteobacteria</taxon>
        <taxon>Acetobacterales</taxon>
        <taxon>Acetobacteraceae</taxon>
        <taxon>Asaia</taxon>
    </lineage>
</organism>
<evidence type="ECO:0000313" key="3">
    <source>
        <dbReference type="Proteomes" id="UP000637769"/>
    </source>
</evidence>
<evidence type="ECO:0000259" key="1">
    <source>
        <dbReference type="PROSITE" id="PS51502"/>
    </source>
</evidence>
<name>A0ABQ1LTT3_9PROT</name>
<dbReference type="EMBL" id="BMCH01000003">
    <property type="protein sequence ID" value="GGC28054.1"/>
    <property type="molecule type" value="Genomic_DNA"/>
</dbReference>
<reference evidence="3" key="1">
    <citation type="journal article" date="2019" name="Int. J. Syst. Evol. Microbiol.">
        <title>The Global Catalogue of Microorganisms (GCM) 10K type strain sequencing project: providing services to taxonomists for standard genome sequencing and annotation.</title>
        <authorList>
            <consortium name="The Broad Institute Genomics Platform"/>
            <consortium name="The Broad Institute Genome Sequencing Center for Infectious Disease"/>
            <person name="Wu L."/>
            <person name="Ma J."/>
        </authorList>
    </citation>
    <scope>NUCLEOTIDE SEQUENCE [LARGE SCALE GENOMIC DNA]</scope>
    <source>
        <strain evidence="3">CCM 7132</strain>
    </source>
</reference>
<dbReference type="Proteomes" id="UP000637769">
    <property type="component" value="Unassembled WGS sequence"/>
</dbReference>
<gene>
    <name evidence="2" type="ORF">GCM10007207_11890</name>
</gene>
<sequence length="215" mass="22773">MAVLSHLSRLTLMGAIISGGVLTLAATPVMADPYSLPIASSGPVALPPVADGGTMAARGLAAQVGLPQFTSPSWRPGLVRHIVMFRYKSSATAAMRAEVTSRFLRLVQDSRRPDGTHPVKSIEMGVQNSGEGVDAGLQQAFIVTFASEGDRNFYVGKPVIMDPAWFDPAHEAFKTFAAPALEKVVVFDFNVLATASLEPSGHKGTSHKAGSQTRR</sequence>
<proteinExistence type="predicted"/>
<dbReference type="SUPFAM" id="SSF54909">
    <property type="entry name" value="Dimeric alpha+beta barrel"/>
    <property type="match status" value="1"/>
</dbReference>
<dbReference type="PROSITE" id="PS51502">
    <property type="entry name" value="S_R_A_B_BARREL"/>
    <property type="match status" value="1"/>
</dbReference>
<dbReference type="InterPro" id="IPR013097">
    <property type="entry name" value="Dabb"/>
</dbReference>
<dbReference type="Pfam" id="PF07876">
    <property type="entry name" value="Dabb"/>
    <property type="match status" value="1"/>
</dbReference>
<protein>
    <recommendedName>
        <fullName evidence="1">Stress-response A/B barrel domain-containing protein</fullName>
    </recommendedName>
</protein>
<accession>A0ABQ1LTT3</accession>
<feature type="domain" description="Stress-response A/B barrel" evidence="1">
    <location>
        <begin position="79"/>
        <end position="189"/>
    </location>
</feature>
<comment type="caution">
    <text evidence="2">The sequence shown here is derived from an EMBL/GenBank/DDBJ whole genome shotgun (WGS) entry which is preliminary data.</text>
</comment>
<dbReference type="RefSeq" id="WP_188425901.1">
    <property type="nucleotide sequence ID" value="NZ_BMCH01000003.1"/>
</dbReference>
<dbReference type="Gene3D" id="3.30.70.100">
    <property type="match status" value="1"/>
</dbReference>
<keyword evidence="3" id="KW-1185">Reference proteome</keyword>
<dbReference type="InterPro" id="IPR011008">
    <property type="entry name" value="Dimeric_a/b-barrel"/>
</dbReference>